<evidence type="ECO:0000259" key="6">
    <source>
        <dbReference type="PROSITE" id="PS50198"/>
    </source>
</evidence>
<dbReference type="Gene3D" id="3.10.50.40">
    <property type="match status" value="1"/>
</dbReference>
<sequence>MKNNTILLLVMVAVLFLAGCSNTPSAEEYAGDVNGVKITQAEYQQRYELLQASYKMQQESYSGVVVEEIPADVLKDLETRAFDDIVYQKLLITEAQGRGIEVIDEELDHAINEFKDIQLQGDAASYTKFLQKTGLDEEKFRFEMKMELLISKLQDEVAANVTVSEEEVTTYYEENKSMYTQAAGIRIYHILVDNEELALEILGKLNSGSDFSQLAQEYSTCSSASQGGDLGIVNETTSLVPEFLTAALKLEPGQITQEPVKTEFGYHIIKAGDRQEESIQDFASVKNSILLQLQQEKELTTFNDFVEGLKNEADITDYRDKK</sequence>
<reference evidence="7" key="1">
    <citation type="journal article" date="2015" name="Proc. Natl. Acad. Sci. U.S.A.">
        <title>Networks of energetic and metabolic interactions define dynamics in microbial communities.</title>
        <authorList>
            <person name="Embree M."/>
            <person name="Liu J.K."/>
            <person name="Al-Bassam M.M."/>
            <person name="Zengler K."/>
        </authorList>
    </citation>
    <scope>NUCLEOTIDE SEQUENCE</scope>
</reference>
<dbReference type="GO" id="GO:0003755">
    <property type="term" value="F:peptidyl-prolyl cis-trans isomerase activity"/>
    <property type="evidence" value="ECO:0007669"/>
    <property type="project" value="UniProtKB-KW"/>
</dbReference>
<evidence type="ECO:0000256" key="1">
    <source>
        <dbReference type="ARBA" id="ARBA00000971"/>
    </source>
</evidence>
<accession>A0A0W8E7X0</accession>
<evidence type="ECO:0000256" key="2">
    <source>
        <dbReference type="ARBA" id="ARBA00013194"/>
    </source>
</evidence>
<dbReference type="SUPFAM" id="SSF109998">
    <property type="entry name" value="Triger factor/SurA peptide-binding domain-like"/>
    <property type="match status" value="1"/>
</dbReference>
<dbReference type="PROSITE" id="PS50198">
    <property type="entry name" value="PPIC_PPIASE_2"/>
    <property type="match status" value="1"/>
</dbReference>
<dbReference type="PANTHER" id="PTHR47245">
    <property type="entry name" value="PEPTIDYLPROLYL ISOMERASE"/>
    <property type="match status" value="1"/>
</dbReference>
<dbReference type="Gene3D" id="1.10.4030.10">
    <property type="entry name" value="Porin chaperone SurA, peptide-binding domain"/>
    <property type="match status" value="1"/>
</dbReference>
<keyword evidence="4" id="KW-0697">Rotamase</keyword>
<comment type="caution">
    <text evidence="7">The sequence shown here is derived from an EMBL/GenBank/DDBJ whole genome shotgun (WGS) entry which is preliminary data.</text>
</comment>
<dbReference type="InterPro" id="IPR046357">
    <property type="entry name" value="PPIase_dom_sf"/>
</dbReference>
<organism evidence="7">
    <name type="scientific">hydrocarbon metagenome</name>
    <dbReference type="NCBI Taxonomy" id="938273"/>
    <lineage>
        <taxon>unclassified sequences</taxon>
        <taxon>metagenomes</taxon>
        <taxon>ecological metagenomes</taxon>
    </lineage>
</organism>
<dbReference type="SUPFAM" id="SSF54534">
    <property type="entry name" value="FKBP-like"/>
    <property type="match status" value="1"/>
</dbReference>
<evidence type="ECO:0000256" key="5">
    <source>
        <dbReference type="ARBA" id="ARBA00023235"/>
    </source>
</evidence>
<dbReference type="Pfam" id="PF13624">
    <property type="entry name" value="SurA_N_3"/>
    <property type="match status" value="1"/>
</dbReference>
<dbReference type="EMBL" id="LNQE01001842">
    <property type="protein sequence ID" value="KUG04728.1"/>
    <property type="molecule type" value="Genomic_DNA"/>
</dbReference>
<dbReference type="InterPro" id="IPR050245">
    <property type="entry name" value="PrsA_foldase"/>
</dbReference>
<dbReference type="PANTHER" id="PTHR47245:SF1">
    <property type="entry name" value="FOLDASE PROTEIN PRSA"/>
    <property type="match status" value="1"/>
</dbReference>
<dbReference type="InterPro" id="IPR000297">
    <property type="entry name" value="PPIase_PpiC"/>
</dbReference>
<comment type="catalytic activity">
    <reaction evidence="1">
        <text>[protein]-peptidylproline (omega=180) = [protein]-peptidylproline (omega=0)</text>
        <dbReference type="Rhea" id="RHEA:16237"/>
        <dbReference type="Rhea" id="RHEA-COMP:10747"/>
        <dbReference type="Rhea" id="RHEA-COMP:10748"/>
        <dbReference type="ChEBI" id="CHEBI:83833"/>
        <dbReference type="ChEBI" id="CHEBI:83834"/>
        <dbReference type="EC" id="5.2.1.8"/>
    </reaction>
</comment>
<gene>
    <name evidence="7" type="ORF">ASZ90_017867</name>
</gene>
<feature type="domain" description="PpiC" evidence="6">
    <location>
        <begin position="182"/>
        <end position="273"/>
    </location>
</feature>
<evidence type="ECO:0000256" key="4">
    <source>
        <dbReference type="ARBA" id="ARBA00023110"/>
    </source>
</evidence>
<dbReference type="InterPro" id="IPR023058">
    <property type="entry name" value="PPIase_PpiC_CS"/>
</dbReference>
<evidence type="ECO:0000313" key="7">
    <source>
        <dbReference type="EMBL" id="KUG04728.1"/>
    </source>
</evidence>
<dbReference type="Pfam" id="PF13145">
    <property type="entry name" value="Rotamase_2"/>
    <property type="match status" value="1"/>
</dbReference>
<keyword evidence="3" id="KW-0732">Signal</keyword>
<dbReference type="PROSITE" id="PS01096">
    <property type="entry name" value="PPIC_PPIASE_1"/>
    <property type="match status" value="1"/>
</dbReference>
<name>A0A0W8E7X0_9ZZZZ</name>
<protein>
    <recommendedName>
        <fullName evidence="2">peptidylprolyl isomerase</fullName>
        <ecNumber evidence="2">5.2.1.8</ecNumber>
    </recommendedName>
</protein>
<proteinExistence type="predicted"/>
<dbReference type="AlphaFoldDB" id="A0A0W8E7X0"/>
<keyword evidence="5 7" id="KW-0413">Isomerase</keyword>
<dbReference type="PROSITE" id="PS51257">
    <property type="entry name" value="PROKAR_LIPOPROTEIN"/>
    <property type="match status" value="1"/>
</dbReference>
<dbReference type="EC" id="5.2.1.8" evidence="2"/>
<dbReference type="InterPro" id="IPR027304">
    <property type="entry name" value="Trigger_fact/SurA_dom_sf"/>
</dbReference>
<evidence type="ECO:0000256" key="3">
    <source>
        <dbReference type="ARBA" id="ARBA00022729"/>
    </source>
</evidence>